<dbReference type="Proteomes" id="UP001285636">
    <property type="component" value="Unassembled WGS sequence"/>
</dbReference>
<evidence type="ECO:0000313" key="2">
    <source>
        <dbReference type="Proteomes" id="UP001285636"/>
    </source>
</evidence>
<dbReference type="AlphaFoldDB" id="A0AAJ2NUB9"/>
<reference evidence="1" key="1">
    <citation type="submission" date="2023-10" db="EMBL/GenBank/DDBJ databases">
        <title>Screening of Alkalihalophilus pseudofirmusBZ-TG-HK211 and Its Alleviation of Salt Stress on Rapeseed Growth.</title>
        <authorList>
            <person name="Zhao B."/>
            <person name="Guo T."/>
        </authorList>
    </citation>
    <scope>NUCLEOTIDE SEQUENCE</scope>
    <source>
        <strain evidence="1">BZ-TG-HK211</strain>
    </source>
</reference>
<dbReference type="EMBL" id="JAWJAY010001728">
    <property type="protein sequence ID" value="MDV2888608.1"/>
    <property type="molecule type" value="Genomic_DNA"/>
</dbReference>
<protein>
    <recommendedName>
        <fullName evidence="3">2',3'-cyclic-nucleotide 2'-phosphodiesterase</fullName>
    </recommendedName>
</protein>
<feature type="non-terminal residue" evidence="1">
    <location>
        <position position="75"/>
    </location>
</feature>
<gene>
    <name evidence="1" type="ORF">RYX45_25950</name>
</gene>
<organism evidence="1 2">
    <name type="scientific">Alkalihalophilus pseudofirmus</name>
    <name type="common">Bacillus pseudofirmus</name>
    <dbReference type="NCBI Taxonomy" id="79885"/>
    <lineage>
        <taxon>Bacteria</taxon>
        <taxon>Bacillati</taxon>
        <taxon>Bacillota</taxon>
        <taxon>Bacilli</taxon>
        <taxon>Bacillales</taxon>
        <taxon>Bacillaceae</taxon>
        <taxon>Alkalihalophilus</taxon>
    </lineage>
</organism>
<dbReference type="RefSeq" id="WP_323468462.1">
    <property type="nucleotide sequence ID" value="NZ_JAWJAY010001728.1"/>
</dbReference>
<proteinExistence type="predicted"/>
<evidence type="ECO:0000313" key="1">
    <source>
        <dbReference type="EMBL" id="MDV2888608.1"/>
    </source>
</evidence>
<comment type="caution">
    <text evidence="1">The sequence shown here is derived from an EMBL/GenBank/DDBJ whole genome shotgun (WGS) entry which is preliminary data.</text>
</comment>
<name>A0AAJ2NUB9_ALKPS</name>
<sequence length="75" mass="8218">YIKEHGTISPVADNNWKIAPIEGNVKLTFDSSPNGKTYLGQTPNVKDLGESATKAGYETYQLDQNVHVQLLGIND</sequence>
<evidence type="ECO:0008006" key="3">
    <source>
        <dbReference type="Google" id="ProtNLM"/>
    </source>
</evidence>
<feature type="non-terminal residue" evidence="1">
    <location>
        <position position="1"/>
    </location>
</feature>
<accession>A0AAJ2NUB9</accession>